<reference evidence="1 2" key="1">
    <citation type="journal article" date="2016" name="Nat. Commun.">
        <title>Thousands of microbial genomes shed light on interconnected biogeochemical processes in an aquifer system.</title>
        <authorList>
            <person name="Anantharaman K."/>
            <person name="Brown C.T."/>
            <person name="Hug L.A."/>
            <person name="Sharon I."/>
            <person name="Castelle C.J."/>
            <person name="Probst A.J."/>
            <person name="Thomas B.C."/>
            <person name="Singh A."/>
            <person name="Wilkins M.J."/>
            <person name="Karaoz U."/>
            <person name="Brodie E.L."/>
            <person name="Williams K.H."/>
            <person name="Hubbard S.S."/>
            <person name="Banfield J.F."/>
        </authorList>
    </citation>
    <scope>NUCLEOTIDE SEQUENCE [LARGE SCALE GENOMIC DNA]</scope>
</reference>
<evidence type="ECO:0000313" key="2">
    <source>
        <dbReference type="Proteomes" id="UP000176253"/>
    </source>
</evidence>
<organism evidence="1 2">
    <name type="scientific">Candidatus Gottesmanbacteria bacterium RIFCSPHIGHO2_02_FULL_39_14</name>
    <dbReference type="NCBI Taxonomy" id="1798383"/>
    <lineage>
        <taxon>Bacteria</taxon>
        <taxon>Candidatus Gottesmaniibacteriota</taxon>
    </lineage>
</organism>
<dbReference type="AlphaFoldDB" id="A0A1F5ZTP7"/>
<evidence type="ECO:0000313" key="1">
    <source>
        <dbReference type="EMBL" id="OGG15858.1"/>
    </source>
</evidence>
<dbReference type="EMBL" id="MFJM01000070">
    <property type="protein sequence ID" value="OGG15858.1"/>
    <property type="molecule type" value="Genomic_DNA"/>
</dbReference>
<gene>
    <name evidence="1" type="ORF">A3D78_03035</name>
</gene>
<comment type="caution">
    <text evidence="1">The sequence shown here is derived from an EMBL/GenBank/DDBJ whole genome shotgun (WGS) entry which is preliminary data.</text>
</comment>
<sequence length="80" mass="9064">MVTIEQGPFDRDPRTSAQGIWKAKGPIPNQGFENTGSLINTAVSEQIDELLEQGVITNEQIQDTRRELREERKATLQGRR</sequence>
<dbReference type="Proteomes" id="UP000176253">
    <property type="component" value="Unassembled WGS sequence"/>
</dbReference>
<protein>
    <submittedName>
        <fullName evidence="1">Uncharacterized protein</fullName>
    </submittedName>
</protein>
<proteinExistence type="predicted"/>
<accession>A0A1F5ZTP7</accession>
<name>A0A1F5ZTP7_9BACT</name>